<dbReference type="EMBL" id="KV417481">
    <property type="protein sequence ID" value="KZP33794.1"/>
    <property type="molecule type" value="Genomic_DNA"/>
</dbReference>
<organism evidence="2 3">
    <name type="scientific">Athelia psychrophila</name>
    <dbReference type="NCBI Taxonomy" id="1759441"/>
    <lineage>
        <taxon>Eukaryota</taxon>
        <taxon>Fungi</taxon>
        <taxon>Dikarya</taxon>
        <taxon>Basidiomycota</taxon>
        <taxon>Agaricomycotina</taxon>
        <taxon>Agaricomycetes</taxon>
        <taxon>Agaricomycetidae</taxon>
        <taxon>Atheliales</taxon>
        <taxon>Atheliaceae</taxon>
        <taxon>Athelia</taxon>
    </lineage>
</organism>
<reference evidence="2 3" key="1">
    <citation type="journal article" date="2016" name="Mol. Biol. Evol.">
        <title>Comparative Genomics of Early-Diverging Mushroom-Forming Fungi Provides Insights into the Origins of Lignocellulose Decay Capabilities.</title>
        <authorList>
            <person name="Nagy L.G."/>
            <person name="Riley R."/>
            <person name="Tritt A."/>
            <person name="Adam C."/>
            <person name="Daum C."/>
            <person name="Floudas D."/>
            <person name="Sun H."/>
            <person name="Yadav J.S."/>
            <person name="Pangilinan J."/>
            <person name="Larsson K.H."/>
            <person name="Matsuura K."/>
            <person name="Barry K."/>
            <person name="Labutti K."/>
            <person name="Kuo R."/>
            <person name="Ohm R.A."/>
            <person name="Bhattacharya S.S."/>
            <person name="Shirouzu T."/>
            <person name="Yoshinaga Y."/>
            <person name="Martin F.M."/>
            <person name="Grigoriev I.V."/>
            <person name="Hibbett D.S."/>
        </authorList>
    </citation>
    <scope>NUCLEOTIDE SEQUENCE [LARGE SCALE GENOMIC DNA]</scope>
    <source>
        <strain evidence="2 3">CBS 109695</strain>
    </source>
</reference>
<dbReference type="InterPro" id="IPR021276">
    <property type="entry name" value="DUF2855"/>
</dbReference>
<sequence>MSNYDDDDNLTLCVPRASSGQNPHQPVLVRTPKPDLTRPDAPKNHVLIKVDRFGFSANNVTYQALGEAPHFRYFDFHPAPTATDPPVSPATHGLIPVWGFGTVAASTHPRIQPGERVYGYLAPARYLLLPVSPTDVNTHAFYVPRPALPADRRPYNQITRCAADPLYNPSPNIEDLTMLYRPLFWTAYWCEDWLFAATTPAYRGATRILVSSASSKTAFCLAYLIRKRAQKEKMDVRVVGLTSKGNVAFTRGLGLYDVVYDYDSLTSLSVAGDKEGAWVYADVAGNDALNARVFAHLGARLAAGIQLGLTNLSPSAPAASSTKWSTNTFADPSPTSPSSPAAPAPAATGARELEQFFMPEWLTLRRHQLPVRTIAALQAAAWAALMRDCAGWVRIGRVAGGAAVVDAYTRFGSAGGPDVGWVWSLWENESAKL</sequence>
<accession>A0A166WIL8</accession>
<feature type="region of interest" description="Disordered" evidence="1">
    <location>
        <begin position="323"/>
        <end position="345"/>
    </location>
</feature>
<dbReference type="OrthoDB" id="192702at2759"/>
<protein>
    <submittedName>
        <fullName evidence="2">Uncharacterized protein</fullName>
    </submittedName>
</protein>
<gene>
    <name evidence="2" type="ORF">FIBSPDRAFT_924237</name>
</gene>
<evidence type="ECO:0000313" key="3">
    <source>
        <dbReference type="Proteomes" id="UP000076532"/>
    </source>
</evidence>
<name>A0A166WIL8_9AGAM</name>
<evidence type="ECO:0000313" key="2">
    <source>
        <dbReference type="EMBL" id="KZP33794.1"/>
    </source>
</evidence>
<evidence type="ECO:0000256" key="1">
    <source>
        <dbReference type="SAM" id="MobiDB-lite"/>
    </source>
</evidence>
<dbReference type="Pfam" id="PF11017">
    <property type="entry name" value="DUF2855"/>
    <property type="match status" value="1"/>
</dbReference>
<dbReference type="AlphaFoldDB" id="A0A166WIL8"/>
<feature type="compositionally biased region" description="Pro residues" evidence="1">
    <location>
        <begin position="334"/>
        <end position="343"/>
    </location>
</feature>
<dbReference type="Proteomes" id="UP000076532">
    <property type="component" value="Unassembled WGS sequence"/>
</dbReference>
<proteinExistence type="predicted"/>
<keyword evidence="3" id="KW-1185">Reference proteome</keyword>
<feature type="region of interest" description="Disordered" evidence="1">
    <location>
        <begin position="1"/>
        <end position="40"/>
    </location>
</feature>